<dbReference type="OrthoDB" id="10528473at2759"/>
<gene>
    <name evidence="2" type="ORF">ANE_LOCUS12861</name>
</gene>
<evidence type="ECO:0000313" key="3">
    <source>
        <dbReference type="Proteomes" id="UP000489600"/>
    </source>
</evidence>
<dbReference type="Proteomes" id="UP000489600">
    <property type="component" value="Unassembled WGS sequence"/>
</dbReference>
<sequence>MTFTQRRDRHNRLFGERVSYNMTQMRRQDEQNPLSFKTSPYHHNHEKEKIPSDSHYYRRERSNENFSKHGRHDLQKQLNPKEVSSSVRLPQLQWREKDKPTHTKNPDSAESLRSRRPPLERNLDKESFPPPNPAIPNTEEIMEELTDVTVRYIHCPDPAESASRRGIVIEEEPIDLMANTATYIREAADPLAWLTKALRTLWRLVYPKTYLNLRETDLHQLGHHPKNAEAGLQRRNQEATAP</sequence>
<evidence type="ECO:0000313" key="2">
    <source>
        <dbReference type="EMBL" id="VVB02417.1"/>
    </source>
</evidence>
<evidence type="ECO:0000256" key="1">
    <source>
        <dbReference type="SAM" id="MobiDB-lite"/>
    </source>
</evidence>
<keyword evidence="3" id="KW-1185">Reference proteome</keyword>
<organism evidence="2 3">
    <name type="scientific">Arabis nemorensis</name>
    <dbReference type="NCBI Taxonomy" id="586526"/>
    <lineage>
        <taxon>Eukaryota</taxon>
        <taxon>Viridiplantae</taxon>
        <taxon>Streptophyta</taxon>
        <taxon>Embryophyta</taxon>
        <taxon>Tracheophyta</taxon>
        <taxon>Spermatophyta</taxon>
        <taxon>Magnoliopsida</taxon>
        <taxon>eudicotyledons</taxon>
        <taxon>Gunneridae</taxon>
        <taxon>Pentapetalae</taxon>
        <taxon>rosids</taxon>
        <taxon>malvids</taxon>
        <taxon>Brassicales</taxon>
        <taxon>Brassicaceae</taxon>
        <taxon>Arabideae</taxon>
        <taxon>Arabis</taxon>
    </lineage>
</organism>
<comment type="caution">
    <text evidence="2">The sequence shown here is derived from an EMBL/GenBank/DDBJ whole genome shotgun (WGS) entry which is preliminary data.</text>
</comment>
<dbReference type="AlphaFoldDB" id="A0A565BLB6"/>
<feature type="compositionally biased region" description="Polar residues" evidence="1">
    <location>
        <begin position="76"/>
        <end position="88"/>
    </location>
</feature>
<feature type="compositionally biased region" description="Polar residues" evidence="1">
    <location>
        <begin position="21"/>
        <end position="38"/>
    </location>
</feature>
<proteinExistence type="predicted"/>
<protein>
    <submittedName>
        <fullName evidence="2">Uncharacterized protein</fullName>
    </submittedName>
</protein>
<accession>A0A565BLB6</accession>
<name>A0A565BLB6_9BRAS</name>
<dbReference type="EMBL" id="CABITT030000004">
    <property type="protein sequence ID" value="VVB02417.1"/>
    <property type="molecule type" value="Genomic_DNA"/>
</dbReference>
<feature type="region of interest" description="Disordered" evidence="1">
    <location>
        <begin position="21"/>
        <end position="137"/>
    </location>
</feature>
<reference evidence="2" key="1">
    <citation type="submission" date="2019-07" db="EMBL/GenBank/DDBJ databases">
        <authorList>
            <person name="Dittberner H."/>
        </authorList>
    </citation>
    <scope>NUCLEOTIDE SEQUENCE [LARGE SCALE GENOMIC DNA]</scope>
</reference>
<feature type="compositionally biased region" description="Basic and acidic residues" evidence="1">
    <location>
        <begin position="43"/>
        <end position="75"/>
    </location>
</feature>
<feature type="compositionally biased region" description="Basic and acidic residues" evidence="1">
    <location>
        <begin position="94"/>
        <end position="127"/>
    </location>
</feature>